<dbReference type="EMBL" id="BARU01008021">
    <property type="protein sequence ID" value="GAH35698.1"/>
    <property type="molecule type" value="Genomic_DNA"/>
</dbReference>
<feature type="domain" description="Tubulin/FtsZ 2-layer sandwich" evidence="5">
    <location>
        <begin position="185"/>
        <end position="303"/>
    </location>
</feature>
<dbReference type="SMART" id="SM00864">
    <property type="entry name" value="Tubulin"/>
    <property type="match status" value="1"/>
</dbReference>
<dbReference type="InterPro" id="IPR045061">
    <property type="entry name" value="FtsZ/CetZ"/>
</dbReference>
<dbReference type="InterPro" id="IPR008280">
    <property type="entry name" value="Tub_FtsZ_C"/>
</dbReference>
<comment type="similarity">
    <text evidence="1">Belongs to the FtsZ family.</text>
</comment>
<dbReference type="NCBIfam" id="TIGR00065">
    <property type="entry name" value="ftsZ"/>
    <property type="match status" value="1"/>
</dbReference>
<dbReference type="SMART" id="SM00865">
    <property type="entry name" value="Tubulin_C"/>
    <property type="match status" value="1"/>
</dbReference>
<dbReference type="GO" id="GO:0051301">
    <property type="term" value="P:cell division"/>
    <property type="evidence" value="ECO:0007669"/>
    <property type="project" value="TreeGrafter"/>
</dbReference>
<dbReference type="InterPro" id="IPR000158">
    <property type="entry name" value="Cell_div_FtsZ"/>
</dbReference>
<evidence type="ECO:0008006" key="7">
    <source>
        <dbReference type="Google" id="ProtNLM"/>
    </source>
</evidence>
<dbReference type="HAMAP" id="MF_00909">
    <property type="entry name" value="FtsZ"/>
    <property type="match status" value="1"/>
</dbReference>
<sequence length="359" mass="37176">GSNAVDRMIHVGIPGVQFIAANTDAQALALSEASCKVQLGPKVTGGLGAGGDPAVGARAAQESAEELREVLRGAEILFVALGLGGGTGTGAAPVIADLGRQEGLLTIAVATLPFSFEGGRREDMAREGLNALAATSDTLVAISNDRLLEFIDEETSLDISFRIADEVLRQGIQGVAELITSTGVVNLNLMHVRNMLRKAGPALMSIGQARGEDRAIEAAHLAIASPLTQLSSIAGATGILVNVTGGNDLSLNEVQQAVSTVSGIASPDADVFFGATVDPEMTNGLQVMLVAVGMNGRAVVSGPAAYEKLSRQEPAGSMRARPAALLDVRQSQQATDLYDLDVPTFLRRRKLARMGEETA</sequence>
<evidence type="ECO:0000256" key="2">
    <source>
        <dbReference type="ARBA" id="ARBA00022741"/>
    </source>
</evidence>
<dbReference type="GO" id="GO:0005525">
    <property type="term" value="F:GTP binding"/>
    <property type="evidence" value="ECO:0007669"/>
    <property type="project" value="UniProtKB-KW"/>
</dbReference>
<name>X1GRQ3_9ZZZZ</name>
<dbReference type="SUPFAM" id="SSF52490">
    <property type="entry name" value="Tubulin nucleotide-binding domain-like"/>
    <property type="match status" value="1"/>
</dbReference>
<accession>X1GRQ3</accession>
<feature type="non-terminal residue" evidence="6">
    <location>
        <position position="1"/>
    </location>
</feature>
<dbReference type="PRINTS" id="PR00423">
    <property type="entry name" value="CELLDVISFTSZ"/>
</dbReference>
<dbReference type="InterPro" id="IPR003008">
    <property type="entry name" value="Tubulin_FtsZ_GTPase"/>
</dbReference>
<dbReference type="Gene3D" id="3.30.1330.20">
    <property type="entry name" value="Tubulin/FtsZ, C-terminal domain"/>
    <property type="match status" value="1"/>
</dbReference>
<dbReference type="GO" id="GO:0005737">
    <property type="term" value="C:cytoplasm"/>
    <property type="evidence" value="ECO:0007669"/>
    <property type="project" value="TreeGrafter"/>
</dbReference>
<evidence type="ECO:0000256" key="1">
    <source>
        <dbReference type="ARBA" id="ARBA00009690"/>
    </source>
</evidence>
<dbReference type="CDD" id="cd02201">
    <property type="entry name" value="FtsZ_type1"/>
    <property type="match status" value="1"/>
</dbReference>
<organism evidence="6">
    <name type="scientific">marine sediment metagenome</name>
    <dbReference type="NCBI Taxonomy" id="412755"/>
    <lineage>
        <taxon>unclassified sequences</taxon>
        <taxon>metagenomes</taxon>
        <taxon>ecological metagenomes</taxon>
    </lineage>
</organism>
<dbReference type="GO" id="GO:0032153">
    <property type="term" value="C:cell division site"/>
    <property type="evidence" value="ECO:0007669"/>
    <property type="project" value="TreeGrafter"/>
</dbReference>
<dbReference type="InterPro" id="IPR020805">
    <property type="entry name" value="Cell_div_FtsZ_CS"/>
</dbReference>
<dbReference type="GO" id="GO:0003924">
    <property type="term" value="F:GTPase activity"/>
    <property type="evidence" value="ECO:0007669"/>
    <property type="project" value="InterPro"/>
</dbReference>
<keyword evidence="2" id="KW-0547">Nucleotide-binding</keyword>
<evidence type="ECO:0000259" key="5">
    <source>
        <dbReference type="SMART" id="SM00865"/>
    </source>
</evidence>
<dbReference type="InterPro" id="IPR036525">
    <property type="entry name" value="Tubulin/FtsZ_GTPase_sf"/>
</dbReference>
<dbReference type="InterPro" id="IPR024757">
    <property type="entry name" value="FtsZ_C"/>
</dbReference>
<protein>
    <recommendedName>
        <fullName evidence="7">Tubulin/FtsZ GTPase domain-containing protein</fullName>
    </recommendedName>
</protein>
<evidence type="ECO:0000256" key="3">
    <source>
        <dbReference type="ARBA" id="ARBA00023134"/>
    </source>
</evidence>
<dbReference type="AlphaFoldDB" id="X1GRQ3"/>
<feature type="domain" description="Tubulin/FtsZ GTPase" evidence="4">
    <location>
        <begin position="1"/>
        <end position="183"/>
    </location>
</feature>
<comment type="caution">
    <text evidence="6">The sequence shown here is derived from an EMBL/GenBank/DDBJ whole genome shotgun (WGS) entry which is preliminary data.</text>
</comment>
<dbReference type="PROSITE" id="PS01134">
    <property type="entry name" value="FTSZ_1"/>
    <property type="match status" value="1"/>
</dbReference>
<keyword evidence="3" id="KW-0342">GTP-binding</keyword>
<dbReference type="Gene3D" id="3.40.50.1440">
    <property type="entry name" value="Tubulin/FtsZ, GTPase domain"/>
    <property type="match status" value="1"/>
</dbReference>
<dbReference type="InterPro" id="IPR037103">
    <property type="entry name" value="Tubulin/FtsZ-like_C"/>
</dbReference>
<evidence type="ECO:0000313" key="6">
    <source>
        <dbReference type="EMBL" id="GAH35698.1"/>
    </source>
</evidence>
<dbReference type="Pfam" id="PF12327">
    <property type="entry name" value="FtsZ_C"/>
    <property type="match status" value="1"/>
</dbReference>
<dbReference type="Pfam" id="PF00091">
    <property type="entry name" value="Tubulin"/>
    <property type="match status" value="1"/>
</dbReference>
<dbReference type="PANTHER" id="PTHR30314:SF3">
    <property type="entry name" value="MITOCHONDRIAL DIVISION PROTEIN FSZA"/>
    <property type="match status" value="1"/>
</dbReference>
<dbReference type="InterPro" id="IPR018316">
    <property type="entry name" value="Tubulin/FtsZ_2-layer-sand-dom"/>
</dbReference>
<dbReference type="SUPFAM" id="SSF55307">
    <property type="entry name" value="Tubulin C-terminal domain-like"/>
    <property type="match status" value="1"/>
</dbReference>
<evidence type="ECO:0000259" key="4">
    <source>
        <dbReference type="SMART" id="SM00864"/>
    </source>
</evidence>
<reference evidence="6" key="1">
    <citation type="journal article" date="2014" name="Front. Microbiol.">
        <title>High frequency of phylogenetically diverse reductive dehalogenase-homologous genes in deep subseafloor sedimentary metagenomes.</title>
        <authorList>
            <person name="Kawai M."/>
            <person name="Futagami T."/>
            <person name="Toyoda A."/>
            <person name="Takaki Y."/>
            <person name="Nishi S."/>
            <person name="Hori S."/>
            <person name="Arai W."/>
            <person name="Tsubouchi T."/>
            <person name="Morono Y."/>
            <person name="Uchiyama I."/>
            <person name="Ito T."/>
            <person name="Fujiyama A."/>
            <person name="Inagaki F."/>
            <person name="Takami H."/>
        </authorList>
    </citation>
    <scope>NUCLEOTIDE SEQUENCE</scope>
    <source>
        <strain evidence="6">Expedition CK06-06</strain>
    </source>
</reference>
<dbReference type="PANTHER" id="PTHR30314">
    <property type="entry name" value="CELL DIVISION PROTEIN FTSZ-RELATED"/>
    <property type="match status" value="1"/>
</dbReference>
<proteinExistence type="inferred from homology"/>
<gene>
    <name evidence="6" type="ORF">S03H2_15762</name>
</gene>